<sequence>MPERLLYLVNHGAQEDCILLADRLSSEDFTALHHSPLAHAVETAQVLAQRLPGVPVHQDDLLDDDIPEHVDTHAAYSAFRETGGLKNAQAAEERYVGVPERDERLLIVTNTVLIAWFARSAIATPPWRWAGLKLRGCGLTILSCKENRPPAIVSFNDAEHLEPRSGE</sequence>
<dbReference type="Gene3D" id="3.40.50.1240">
    <property type="entry name" value="Phosphoglycerate mutase-like"/>
    <property type="match status" value="1"/>
</dbReference>
<dbReference type="InterPro" id="IPR013078">
    <property type="entry name" value="His_Pase_superF_clade-1"/>
</dbReference>
<dbReference type="SUPFAM" id="SSF53254">
    <property type="entry name" value="Phosphoglycerate mutase-like"/>
    <property type="match status" value="1"/>
</dbReference>
<dbReference type="PANTHER" id="PTHR20935:SF0">
    <property type="entry name" value="SERINE_THREONINE-PROTEIN PHOSPHATASE PGAM5, MITOCHONDRIAL"/>
    <property type="match status" value="1"/>
</dbReference>
<dbReference type="InterPro" id="IPR029033">
    <property type="entry name" value="His_PPase_superfam"/>
</dbReference>
<dbReference type="EMBL" id="BAABAL010000018">
    <property type="protein sequence ID" value="GAA4019800.1"/>
    <property type="molecule type" value="Genomic_DNA"/>
</dbReference>
<keyword evidence="1" id="KW-0378">Hydrolase</keyword>
<reference evidence="3" key="1">
    <citation type="journal article" date="2019" name="Int. J. Syst. Evol. Microbiol.">
        <title>The Global Catalogue of Microorganisms (GCM) 10K type strain sequencing project: providing services to taxonomists for standard genome sequencing and annotation.</title>
        <authorList>
            <consortium name="The Broad Institute Genomics Platform"/>
            <consortium name="The Broad Institute Genome Sequencing Center for Infectious Disease"/>
            <person name="Wu L."/>
            <person name="Ma J."/>
        </authorList>
    </citation>
    <scope>NUCLEOTIDE SEQUENCE [LARGE SCALE GENOMIC DNA]</scope>
    <source>
        <strain evidence="3">JCM 17342</strain>
    </source>
</reference>
<name>A0ABP7T1R9_9PSEU</name>
<dbReference type="PANTHER" id="PTHR20935">
    <property type="entry name" value="PHOSPHOGLYCERATE MUTASE-RELATED"/>
    <property type="match status" value="1"/>
</dbReference>
<evidence type="ECO:0000313" key="2">
    <source>
        <dbReference type="EMBL" id="GAA4019800.1"/>
    </source>
</evidence>
<evidence type="ECO:0000256" key="1">
    <source>
        <dbReference type="ARBA" id="ARBA00022801"/>
    </source>
</evidence>
<dbReference type="InterPro" id="IPR051021">
    <property type="entry name" value="Mito_Ser/Thr_phosphatase"/>
</dbReference>
<protein>
    <submittedName>
        <fullName evidence="2">Histidine phosphatase family protein</fullName>
    </submittedName>
</protein>
<keyword evidence="3" id="KW-1185">Reference proteome</keyword>
<comment type="caution">
    <text evidence="2">The sequence shown here is derived from an EMBL/GenBank/DDBJ whole genome shotgun (WGS) entry which is preliminary data.</text>
</comment>
<dbReference type="Pfam" id="PF00300">
    <property type="entry name" value="His_Phos_1"/>
    <property type="match status" value="1"/>
</dbReference>
<proteinExistence type="predicted"/>
<evidence type="ECO:0000313" key="3">
    <source>
        <dbReference type="Proteomes" id="UP001501747"/>
    </source>
</evidence>
<accession>A0ABP7T1R9</accession>
<dbReference type="Proteomes" id="UP001501747">
    <property type="component" value="Unassembled WGS sequence"/>
</dbReference>
<organism evidence="2 3">
    <name type="scientific">Allokutzneria multivorans</name>
    <dbReference type="NCBI Taxonomy" id="1142134"/>
    <lineage>
        <taxon>Bacteria</taxon>
        <taxon>Bacillati</taxon>
        <taxon>Actinomycetota</taxon>
        <taxon>Actinomycetes</taxon>
        <taxon>Pseudonocardiales</taxon>
        <taxon>Pseudonocardiaceae</taxon>
        <taxon>Allokutzneria</taxon>
    </lineage>
</organism>
<gene>
    <name evidence="2" type="ORF">GCM10022247_49440</name>
</gene>
<dbReference type="RefSeq" id="WP_344879068.1">
    <property type="nucleotide sequence ID" value="NZ_BAABAL010000018.1"/>
</dbReference>